<name>A0A427SVC4_9PSEU</name>
<accession>A0A427SVC4</accession>
<dbReference type="AlphaFoldDB" id="A0A427SVC4"/>
<sequence>MISAHDHPPGWDTIHGLFERRRRAAPDAVAVCHGGTARTYAELDEAARGLAARLRERGARRGGYVGVLLDRSPELVVALLAVLKSGAAYIGLEPAHPSRRLGVVLRDAGAALVVTRTDLARLLPGDAGPVVLVDEPAAVPTGDGPPAAGARPEDLACVVYASAAAGRPGVMVEHRCVTAFLAALGSRCGPGHPRFAGSTFDAVVGDIFGPLTSGGAVVLPPPGTDPPWLPDRPPSACGAPETTSIAVTAGRPLPAVEVYVLDADLWPVACGAVGELYVGGPTVCRGYLGRPALTAELFGPHPFAREPGARLYRTGDLARVLPDGRLEVVGRTDDHARTP</sequence>
<dbReference type="InterPro" id="IPR000873">
    <property type="entry name" value="AMP-dep_synth/lig_dom"/>
</dbReference>
<evidence type="ECO:0000313" key="3">
    <source>
        <dbReference type="Proteomes" id="UP000267081"/>
    </source>
</evidence>
<feature type="domain" description="AMP-dependent synthetase/ligase" evidence="1">
    <location>
        <begin position="245"/>
        <end position="288"/>
    </location>
</feature>
<dbReference type="PANTHER" id="PTHR45527">
    <property type="entry name" value="NONRIBOSOMAL PEPTIDE SYNTHETASE"/>
    <property type="match status" value="1"/>
</dbReference>
<reference evidence="2 3" key="1">
    <citation type="submission" date="2018-12" db="EMBL/GenBank/DDBJ databases">
        <title>Amycolatopsis eburnea sp. nov. actinomycete associate with arbuscular mycorrhiza fungal spore.</title>
        <authorList>
            <person name="Lumyong S."/>
            <person name="Chaiya L."/>
        </authorList>
    </citation>
    <scope>NUCLEOTIDE SEQUENCE [LARGE SCALE GENOMIC DNA]</scope>
    <source>
        <strain evidence="2 3">GLM-1</strain>
    </source>
</reference>
<dbReference type="GO" id="GO:0031177">
    <property type="term" value="F:phosphopantetheine binding"/>
    <property type="evidence" value="ECO:0007669"/>
    <property type="project" value="TreeGrafter"/>
</dbReference>
<evidence type="ECO:0000259" key="1">
    <source>
        <dbReference type="Pfam" id="PF00501"/>
    </source>
</evidence>
<keyword evidence="3" id="KW-1185">Reference proteome</keyword>
<evidence type="ECO:0000313" key="2">
    <source>
        <dbReference type="EMBL" id="RSD07775.1"/>
    </source>
</evidence>
<dbReference type="GO" id="GO:0005737">
    <property type="term" value="C:cytoplasm"/>
    <property type="evidence" value="ECO:0007669"/>
    <property type="project" value="TreeGrafter"/>
</dbReference>
<protein>
    <recommendedName>
        <fullName evidence="1">AMP-dependent synthetase/ligase domain-containing protein</fullName>
    </recommendedName>
</protein>
<gene>
    <name evidence="2" type="ORF">EIY87_44065</name>
</gene>
<dbReference type="GO" id="GO:0044550">
    <property type="term" value="P:secondary metabolite biosynthetic process"/>
    <property type="evidence" value="ECO:0007669"/>
    <property type="project" value="TreeGrafter"/>
</dbReference>
<dbReference type="PANTHER" id="PTHR45527:SF1">
    <property type="entry name" value="FATTY ACID SYNTHASE"/>
    <property type="match status" value="1"/>
</dbReference>
<dbReference type="OrthoDB" id="3243414at2"/>
<organism evidence="2 3">
    <name type="scientific">Amycolatopsis eburnea</name>
    <dbReference type="NCBI Taxonomy" id="2267691"/>
    <lineage>
        <taxon>Bacteria</taxon>
        <taxon>Bacillati</taxon>
        <taxon>Actinomycetota</taxon>
        <taxon>Actinomycetes</taxon>
        <taxon>Pseudonocardiales</taxon>
        <taxon>Pseudonocardiaceae</taxon>
        <taxon>Amycolatopsis</taxon>
    </lineage>
</organism>
<dbReference type="EMBL" id="RSEC01000063">
    <property type="protein sequence ID" value="RSD07775.1"/>
    <property type="molecule type" value="Genomic_DNA"/>
</dbReference>
<dbReference type="Proteomes" id="UP000267081">
    <property type="component" value="Unassembled WGS sequence"/>
</dbReference>
<dbReference type="Gene3D" id="3.40.50.12780">
    <property type="entry name" value="N-terminal domain of ligase-like"/>
    <property type="match status" value="1"/>
</dbReference>
<dbReference type="Gene3D" id="3.40.50.980">
    <property type="match status" value="2"/>
</dbReference>
<comment type="caution">
    <text evidence="2">The sequence shown here is derived from an EMBL/GenBank/DDBJ whole genome shotgun (WGS) entry which is preliminary data.</text>
</comment>
<feature type="domain" description="AMP-dependent synthetase/ligase" evidence="1">
    <location>
        <begin position="18"/>
        <end position="226"/>
    </location>
</feature>
<dbReference type="SUPFAM" id="SSF56801">
    <property type="entry name" value="Acetyl-CoA synthetase-like"/>
    <property type="match status" value="1"/>
</dbReference>
<proteinExistence type="predicted"/>
<dbReference type="Pfam" id="PF00501">
    <property type="entry name" value="AMP-binding"/>
    <property type="match status" value="2"/>
</dbReference>
<dbReference type="RefSeq" id="WP_125316013.1">
    <property type="nucleotide sequence ID" value="NZ_RSEC01000063.1"/>
</dbReference>
<dbReference type="GO" id="GO:0043041">
    <property type="term" value="P:amino acid activation for nonribosomal peptide biosynthetic process"/>
    <property type="evidence" value="ECO:0007669"/>
    <property type="project" value="TreeGrafter"/>
</dbReference>
<dbReference type="InterPro" id="IPR042099">
    <property type="entry name" value="ANL_N_sf"/>
</dbReference>